<reference evidence="6 7" key="2">
    <citation type="journal article" date="2013" name="PLoS ONE">
        <title>Whole genome mapping and re-organization of the nuclear and mitochondrial genomes of Babesia microti isolates.</title>
        <authorList>
            <person name="Cornillot E."/>
            <person name="Dassouli A."/>
            <person name="Garg A."/>
            <person name="Pachikara N."/>
            <person name="Randazzo S."/>
            <person name="Depoix D."/>
            <person name="Carcy B."/>
            <person name="Delbecq S."/>
            <person name="Frutos R."/>
            <person name="Silva J.C."/>
            <person name="Sutton R."/>
            <person name="Krause P.J."/>
            <person name="Mamoun C.B."/>
        </authorList>
    </citation>
    <scope>NUCLEOTIDE SEQUENCE [LARGE SCALE GENOMIC DNA]</scope>
    <source>
        <strain evidence="6 7">RI</strain>
    </source>
</reference>
<feature type="region of interest" description="Disordered" evidence="4">
    <location>
        <begin position="287"/>
        <end position="330"/>
    </location>
</feature>
<reference evidence="6 7" key="3">
    <citation type="journal article" date="2016" name="Sci. Rep.">
        <title>Genome-wide diversity and gene expression profiling of Babesia microti isolates identify polymorphic genes that mediate host-pathogen interactions.</title>
        <authorList>
            <person name="Silva J.C."/>
            <person name="Cornillot E."/>
            <person name="McCracken C."/>
            <person name="Usmani-Brown S."/>
            <person name="Dwivedi A."/>
            <person name="Ifeonu O.O."/>
            <person name="Crabtree J."/>
            <person name="Gotia H.T."/>
            <person name="Virji A.Z."/>
            <person name="Reynes C."/>
            <person name="Colinge J."/>
            <person name="Kumar V."/>
            <person name="Lawres L."/>
            <person name="Pazzi J.E."/>
            <person name="Pablo J.V."/>
            <person name="Hung C."/>
            <person name="Brancato J."/>
            <person name="Kumari P."/>
            <person name="Orvis J."/>
            <person name="Tretina K."/>
            <person name="Chibucos M."/>
            <person name="Ott S."/>
            <person name="Sadzewicz L."/>
            <person name="Sengamalay N."/>
            <person name="Shetty A.C."/>
            <person name="Su Q."/>
            <person name="Tallon L."/>
            <person name="Fraser C.M."/>
            <person name="Frutos R."/>
            <person name="Molina D.M."/>
            <person name="Krause P.J."/>
            <person name="Ben Mamoun C."/>
        </authorList>
    </citation>
    <scope>NUCLEOTIDE SEQUENCE [LARGE SCALE GENOMIC DNA]</scope>
    <source>
        <strain evidence="6 7">RI</strain>
    </source>
</reference>
<dbReference type="Proteomes" id="UP000002899">
    <property type="component" value="Chromosome IV"/>
</dbReference>
<keyword evidence="7" id="KW-1185">Reference proteome</keyword>
<evidence type="ECO:0000313" key="6">
    <source>
        <dbReference type="EMBL" id="CCF75579.1"/>
    </source>
</evidence>
<dbReference type="KEGG" id="bmic:BmR1_04g06920"/>
<dbReference type="GO" id="GO:0003723">
    <property type="term" value="F:RNA binding"/>
    <property type="evidence" value="ECO:0007669"/>
    <property type="project" value="TreeGrafter"/>
</dbReference>
<evidence type="ECO:0000259" key="5">
    <source>
        <dbReference type="SMART" id="SM00451"/>
    </source>
</evidence>
<organism evidence="6 7">
    <name type="scientific">Babesia microti (strain RI)</name>
    <dbReference type="NCBI Taxonomy" id="1133968"/>
    <lineage>
        <taxon>Eukaryota</taxon>
        <taxon>Sar</taxon>
        <taxon>Alveolata</taxon>
        <taxon>Apicomplexa</taxon>
        <taxon>Aconoidasida</taxon>
        <taxon>Piroplasmida</taxon>
        <taxon>Babesiidae</taxon>
        <taxon>Babesia</taxon>
    </lineage>
</organism>
<proteinExistence type="predicted"/>
<keyword evidence="3" id="KW-0862">Zinc</keyword>
<reference evidence="6 7" key="1">
    <citation type="journal article" date="2012" name="Nucleic Acids Res.">
        <title>Sequencing of the smallest Apicomplexan genome from the human pathogen Babesia microti.</title>
        <authorList>
            <person name="Cornillot E."/>
            <person name="Hadj-Kaddour K."/>
            <person name="Dassouli A."/>
            <person name="Noel B."/>
            <person name="Ranwez V."/>
            <person name="Vacherie B."/>
            <person name="Augagneur Y."/>
            <person name="Bres V."/>
            <person name="Duclos A."/>
            <person name="Randazzo S."/>
            <person name="Carcy B."/>
            <person name="Debierre-Grockiego F."/>
            <person name="Delbecq S."/>
            <person name="Moubri-Menage K."/>
            <person name="Shams-Eldin H."/>
            <person name="Usmani-Brown S."/>
            <person name="Bringaud F."/>
            <person name="Wincker P."/>
            <person name="Vivares C.P."/>
            <person name="Schwarz R.T."/>
            <person name="Schetters T.P."/>
            <person name="Krause P.J."/>
            <person name="Gorenflot A."/>
            <person name="Berry V."/>
            <person name="Barbe V."/>
            <person name="Ben Mamoun C."/>
        </authorList>
    </citation>
    <scope>NUCLEOTIDE SEQUENCE [LARGE SCALE GENOMIC DNA]</scope>
    <source>
        <strain evidence="6 7">RI</strain>
    </source>
</reference>
<feature type="compositionally biased region" description="Polar residues" evidence="4">
    <location>
        <begin position="320"/>
        <end position="330"/>
    </location>
</feature>
<accession>I7I9T1</accession>
<dbReference type="Pfam" id="PF06220">
    <property type="entry name" value="zf-U1"/>
    <property type="match status" value="1"/>
</dbReference>
<evidence type="ECO:0000313" key="7">
    <source>
        <dbReference type="Proteomes" id="UP000002899"/>
    </source>
</evidence>
<keyword evidence="1" id="KW-0479">Metal-binding</keyword>
<dbReference type="GeneID" id="24426031"/>
<dbReference type="GO" id="GO:0008270">
    <property type="term" value="F:zinc ion binding"/>
    <property type="evidence" value="ECO:0007669"/>
    <property type="project" value="UniProtKB-KW"/>
</dbReference>
<feature type="domain" description="U1-type" evidence="5">
    <location>
        <begin position="8"/>
        <end position="43"/>
    </location>
</feature>
<feature type="compositionally biased region" description="Acidic residues" evidence="4">
    <location>
        <begin position="297"/>
        <end position="308"/>
    </location>
</feature>
<dbReference type="GO" id="GO:0000398">
    <property type="term" value="P:mRNA splicing, via spliceosome"/>
    <property type="evidence" value="ECO:0007669"/>
    <property type="project" value="InterPro"/>
</dbReference>
<dbReference type="AlphaFoldDB" id="I7I9T1"/>
<sequence length="360" mass="40591">MTDYWISCKKHYCEVCKIWISGHPINVKTHENTPKHLTAVRNAIIDSHKREHERRKAEAFEREELERLERIVNSESYSSSGPNVDDLSPRQFITPITHSGPSRDEERKRIEAFYHSKLKAPNQPNDDGGAIGAVNTSDVEKQLESHLGPGWKKKFDPIRKVKYFHNEKTGEVKLITNDILKSYNPTTPIHNITANSCVVNSTTTILNSHIISDNTTEQPKNSKTKPLIAIKIKSKTQNAETSTYDAANSNDKVNKETPQNAEAAVPIIGGWEIVKQEESAFNLPVYTEHPPPSADYDSNEDDLSDPLEDGVAKPMFMKPTINSSSNKNGISFSKRDVSVIKRPKKLVNDFMKSVRSRQFG</sequence>
<dbReference type="OrthoDB" id="191651at2759"/>
<keyword evidence="6" id="KW-0687">Ribonucleoprotein</keyword>
<dbReference type="PANTHER" id="PTHR13173:SF10">
    <property type="entry name" value="WW DOMAIN-BINDING PROTEIN 4"/>
    <property type="match status" value="1"/>
</dbReference>
<dbReference type="InterPro" id="IPR013085">
    <property type="entry name" value="U1-CZ_Znf_C2H2"/>
</dbReference>
<evidence type="ECO:0000256" key="3">
    <source>
        <dbReference type="ARBA" id="ARBA00022833"/>
    </source>
</evidence>
<dbReference type="InterPro" id="IPR003604">
    <property type="entry name" value="Matrin/U1-like-C_Znf_C2H2"/>
</dbReference>
<dbReference type="RefSeq" id="XP_012649987.1">
    <property type="nucleotide sequence ID" value="XM_012794533.1"/>
</dbReference>
<protein>
    <submittedName>
        <fullName evidence="6">U1 small nuclear ribonucleoprotein C, putative</fullName>
    </submittedName>
</protein>
<evidence type="ECO:0000256" key="2">
    <source>
        <dbReference type="ARBA" id="ARBA00022771"/>
    </source>
</evidence>
<dbReference type="SMART" id="SM00451">
    <property type="entry name" value="ZnF_U1"/>
    <property type="match status" value="1"/>
</dbReference>
<evidence type="ECO:0000256" key="1">
    <source>
        <dbReference type="ARBA" id="ARBA00022723"/>
    </source>
</evidence>
<dbReference type="EMBL" id="LN871599">
    <property type="protein sequence ID" value="CCF75579.1"/>
    <property type="molecule type" value="Genomic_DNA"/>
</dbReference>
<name>I7I9T1_BABMR</name>
<dbReference type="VEuPathDB" id="PiroplasmaDB:BmR1_04g06920"/>
<dbReference type="PANTHER" id="PTHR13173">
    <property type="entry name" value="WW DOMAIN BINDING PROTEIN 4"/>
    <property type="match status" value="1"/>
</dbReference>
<dbReference type="InterPro" id="IPR040023">
    <property type="entry name" value="WBP4"/>
</dbReference>
<dbReference type="GO" id="GO:0071011">
    <property type="term" value="C:precatalytic spliceosome"/>
    <property type="evidence" value="ECO:0007669"/>
    <property type="project" value="TreeGrafter"/>
</dbReference>
<evidence type="ECO:0000256" key="4">
    <source>
        <dbReference type="SAM" id="MobiDB-lite"/>
    </source>
</evidence>
<keyword evidence="2" id="KW-0863">Zinc-finger</keyword>